<evidence type="ECO:0000256" key="1">
    <source>
        <dbReference type="SAM" id="Phobius"/>
    </source>
</evidence>
<keyword evidence="3" id="KW-1185">Reference proteome</keyword>
<dbReference type="PANTHER" id="PTHR33639">
    <property type="entry name" value="THIOL-DISULFIDE OXIDOREDUCTASE DCC"/>
    <property type="match status" value="1"/>
</dbReference>
<dbReference type="RefSeq" id="WP_255036009.1">
    <property type="nucleotide sequence ID" value="NZ_RJUF01000007.1"/>
</dbReference>
<comment type="caution">
    <text evidence="2">The sequence shown here is derived from an EMBL/GenBank/DDBJ whole genome shotgun (WGS) entry which is preliminary data.</text>
</comment>
<sequence length="130" mass="15319">MQSPIILFDGVCNLCNGAVQFVLRNDTKNIFKFASLQSKFAQDFLKKHQLPTENFGTLILIENEKIFVKSNAVFKIAKYLTKYAWLSVFSFLPIFVTDFFYDIVSKNRLKWFGKRENCWLPTDELKERFL</sequence>
<feature type="transmembrane region" description="Helical" evidence="1">
    <location>
        <begin position="83"/>
        <end position="104"/>
    </location>
</feature>
<keyword evidence="1" id="KW-0812">Transmembrane</keyword>
<gene>
    <name evidence="2" type="ORF">EGI31_04740</name>
</gene>
<protein>
    <submittedName>
        <fullName evidence="2">DUF393 domain-containing protein</fullName>
    </submittedName>
</protein>
<reference evidence="2 3" key="1">
    <citation type="submission" date="2018-11" db="EMBL/GenBank/DDBJ databases">
        <title>Novel bacteria species description.</title>
        <authorList>
            <person name="Han J.-H."/>
        </authorList>
    </citation>
    <scope>NUCLEOTIDE SEQUENCE [LARGE SCALE GENOMIC DNA]</scope>
    <source>
        <strain evidence="2 3">KCTC23259</strain>
    </source>
</reference>
<dbReference type="AlphaFoldDB" id="A0AAE3H058"/>
<accession>A0AAE3H058</accession>
<dbReference type="InterPro" id="IPR052927">
    <property type="entry name" value="DCC_oxidoreductase"/>
</dbReference>
<dbReference type="PANTHER" id="PTHR33639:SF2">
    <property type="entry name" value="DUF393 DOMAIN-CONTAINING PROTEIN"/>
    <property type="match status" value="1"/>
</dbReference>
<name>A0AAE3H058_9BACT</name>
<evidence type="ECO:0000313" key="3">
    <source>
        <dbReference type="Proteomes" id="UP001204144"/>
    </source>
</evidence>
<organism evidence="2 3">
    <name type="scientific">Lacihabitans soyangensis</name>
    <dbReference type="NCBI Taxonomy" id="869394"/>
    <lineage>
        <taxon>Bacteria</taxon>
        <taxon>Pseudomonadati</taxon>
        <taxon>Bacteroidota</taxon>
        <taxon>Cytophagia</taxon>
        <taxon>Cytophagales</taxon>
        <taxon>Leadbetterellaceae</taxon>
        <taxon>Lacihabitans</taxon>
    </lineage>
</organism>
<dbReference type="InterPro" id="IPR007263">
    <property type="entry name" value="DCC1-like"/>
</dbReference>
<dbReference type="EMBL" id="RJUF01000007">
    <property type="protein sequence ID" value="MCP9762252.1"/>
    <property type="molecule type" value="Genomic_DNA"/>
</dbReference>
<dbReference type="Proteomes" id="UP001204144">
    <property type="component" value="Unassembled WGS sequence"/>
</dbReference>
<proteinExistence type="predicted"/>
<dbReference type="Pfam" id="PF04134">
    <property type="entry name" value="DCC1-like"/>
    <property type="match status" value="1"/>
</dbReference>
<keyword evidence="1" id="KW-1133">Transmembrane helix</keyword>
<dbReference type="GO" id="GO:0015035">
    <property type="term" value="F:protein-disulfide reductase activity"/>
    <property type="evidence" value="ECO:0007669"/>
    <property type="project" value="InterPro"/>
</dbReference>
<evidence type="ECO:0000313" key="2">
    <source>
        <dbReference type="EMBL" id="MCP9762252.1"/>
    </source>
</evidence>
<keyword evidence="1" id="KW-0472">Membrane</keyword>